<dbReference type="EMBL" id="PDYG01000055">
    <property type="protein sequence ID" value="PHU37457.1"/>
    <property type="molecule type" value="Genomic_DNA"/>
</dbReference>
<dbReference type="Pfam" id="PF10688">
    <property type="entry name" value="Imp-YgjV"/>
    <property type="match status" value="1"/>
</dbReference>
<keyword evidence="1" id="KW-1133">Transmembrane helix</keyword>
<feature type="transmembrane region" description="Helical" evidence="1">
    <location>
        <begin position="45"/>
        <end position="66"/>
    </location>
</feature>
<evidence type="ECO:0000313" key="2">
    <source>
        <dbReference type="EMBL" id="PHU37457.1"/>
    </source>
</evidence>
<dbReference type="RefSeq" id="WP_099386272.1">
    <property type="nucleotide sequence ID" value="NZ_JANSWH010000050.1"/>
</dbReference>
<keyword evidence="3" id="KW-1185">Reference proteome</keyword>
<proteinExistence type="predicted"/>
<accession>A0A2G3E2E9</accession>
<organism evidence="2 3">
    <name type="scientific">Agathobacter ruminis</name>
    <dbReference type="NCBI Taxonomy" id="1712665"/>
    <lineage>
        <taxon>Bacteria</taxon>
        <taxon>Bacillati</taxon>
        <taxon>Bacillota</taxon>
        <taxon>Clostridia</taxon>
        <taxon>Lachnospirales</taxon>
        <taxon>Lachnospiraceae</taxon>
        <taxon>Agathobacter</taxon>
    </lineage>
</organism>
<comment type="caution">
    <text evidence="2">The sequence shown here is derived from an EMBL/GenBank/DDBJ whole genome shotgun (WGS) entry which is preliminary data.</text>
</comment>
<name>A0A2G3E2E9_9FIRM</name>
<feature type="transmembrane region" description="Helical" evidence="1">
    <location>
        <begin position="78"/>
        <end position="111"/>
    </location>
</feature>
<evidence type="ECO:0008006" key="4">
    <source>
        <dbReference type="Google" id="ProtNLM"/>
    </source>
</evidence>
<evidence type="ECO:0000256" key="1">
    <source>
        <dbReference type="SAM" id="Phobius"/>
    </source>
</evidence>
<gene>
    <name evidence="2" type="ORF">CSX02_07925</name>
</gene>
<feature type="transmembrane region" description="Helical" evidence="1">
    <location>
        <begin position="6"/>
        <end position="24"/>
    </location>
</feature>
<sequence>MYYLVIGNIISFAGAIVMVLIGLIKERKKILSAQIAQFSLMGLGNLVLGGPTGFITNMVSIVRNLICFKWEFTWPLKIGFIVLQTVLAAIFNQNGLIGWFPVIGTAMFTFFMDTDSDITLKVIIILSEVLWCIFDFSVKNFSSLAFDVLTMISTTVGIIMILKERGNEKMDVLGEHA</sequence>
<feature type="transmembrane region" description="Helical" evidence="1">
    <location>
        <begin position="144"/>
        <end position="162"/>
    </location>
</feature>
<dbReference type="InterPro" id="IPR019629">
    <property type="entry name" value="Uncharacterised_HI1736/YgjV"/>
</dbReference>
<keyword evidence="1" id="KW-0812">Transmembrane</keyword>
<evidence type="ECO:0000313" key="3">
    <source>
        <dbReference type="Proteomes" id="UP000224563"/>
    </source>
</evidence>
<protein>
    <recommendedName>
        <fullName evidence="4">YgjV family protein</fullName>
    </recommendedName>
</protein>
<dbReference type="Proteomes" id="UP000224563">
    <property type="component" value="Unassembled WGS sequence"/>
</dbReference>
<dbReference type="AlphaFoldDB" id="A0A2G3E2E9"/>
<keyword evidence="1" id="KW-0472">Membrane</keyword>
<reference evidence="2 3" key="1">
    <citation type="submission" date="2017-10" db="EMBL/GenBank/DDBJ databases">
        <title>Resolving the taxonomy of Roseburia spp., Eubacterium rectale and Agathobacter spp. through phylogenomic analysis.</title>
        <authorList>
            <person name="Sheridan P.O."/>
            <person name="Walker A.W."/>
            <person name="Duncan S.H."/>
            <person name="Scott K.P."/>
            <person name="Toole P.W.O."/>
            <person name="Luis P."/>
            <person name="Flint H.J."/>
        </authorList>
    </citation>
    <scope>NUCLEOTIDE SEQUENCE [LARGE SCALE GENOMIC DNA]</scope>
    <source>
        <strain evidence="2 3">JK623</strain>
    </source>
</reference>
<reference evidence="2 3" key="2">
    <citation type="submission" date="2017-10" db="EMBL/GenBank/DDBJ databases">
        <authorList>
            <person name="Banno H."/>
            <person name="Chua N.-H."/>
        </authorList>
    </citation>
    <scope>NUCLEOTIDE SEQUENCE [LARGE SCALE GENOMIC DNA]</scope>
    <source>
        <strain evidence="2 3">JK623</strain>
    </source>
</reference>